<protein>
    <submittedName>
        <fullName evidence="1">Uncharacterized protein</fullName>
    </submittedName>
</protein>
<keyword evidence="2" id="KW-1185">Reference proteome</keyword>
<sequence>MPWLLLLQALVYCSVTSTTHPFFCFWLHFSVEVFSQQSSCCCIVSGEFLNLQLFCASNFQATPYITIFTSKSLHLFPVLFLGWYVFEGHTLSTIINLLSLTSRF</sequence>
<evidence type="ECO:0000313" key="1">
    <source>
        <dbReference type="EMBL" id="KAH8016991.1"/>
    </source>
</evidence>
<gene>
    <name evidence="1" type="ORF">K3G42_025164</name>
</gene>
<evidence type="ECO:0000313" key="2">
    <source>
        <dbReference type="Proteomes" id="UP000827872"/>
    </source>
</evidence>
<proteinExistence type="predicted"/>
<dbReference type="Proteomes" id="UP000827872">
    <property type="component" value="Linkage Group LG01"/>
</dbReference>
<name>A0ACB8GBM2_9SAUR</name>
<reference evidence="1" key="1">
    <citation type="submission" date="2021-08" db="EMBL/GenBank/DDBJ databases">
        <title>The first chromosome-level gecko genome reveals the dynamic sex chromosomes of Neotropical dwarf geckos (Sphaerodactylidae: Sphaerodactylus).</title>
        <authorList>
            <person name="Pinto B.J."/>
            <person name="Keating S.E."/>
            <person name="Gamble T."/>
        </authorList>
    </citation>
    <scope>NUCLEOTIDE SEQUENCE</scope>
    <source>
        <strain evidence="1">TG3544</strain>
    </source>
</reference>
<dbReference type="EMBL" id="CM037614">
    <property type="protein sequence ID" value="KAH8016991.1"/>
    <property type="molecule type" value="Genomic_DNA"/>
</dbReference>
<accession>A0ACB8GBM2</accession>
<comment type="caution">
    <text evidence="1">The sequence shown here is derived from an EMBL/GenBank/DDBJ whole genome shotgun (WGS) entry which is preliminary data.</text>
</comment>
<organism evidence="1 2">
    <name type="scientific">Sphaerodactylus townsendi</name>
    <dbReference type="NCBI Taxonomy" id="933632"/>
    <lineage>
        <taxon>Eukaryota</taxon>
        <taxon>Metazoa</taxon>
        <taxon>Chordata</taxon>
        <taxon>Craniata</taxon>
        <taxon>Vertebrata</taxon>
        <taxon>Euteleostomi</taxon>
        <taxon>Lepidosauria</taxon>
        <taxon>Squamata</taxon>
        <taxon>Bifurcata</taxon>
        <taxon>Gekkota</taxon>
        <taxon>Sphaerodactylidae</taxon>
        <taxon>Sphaerodactylus</taxon>
    </lineage>
</organism>